<name>A0ABW6GGI9_9ACTN</name>
<accession>A0ABW6GGI9</accession>
<dbReference type="Proteomes" id="UP001599542">
    <property type="component" value="Unassembled WGS sequence"/>
</dbReference>
<protein>
    <submittedName>
        <fullName evidence="1">Uncharacterized protein</fullName>
    </submittedName>
</protein>
<keyword evidence="2" id="KW-1185">Reference proteome</keyword>
<evidence type="ECO:0000313" key="2">
    <source>
        <dbReference type="Proteomes" id="UP001599542"/>
    </source>
</evidence>
<evidence type="ECO:0000313" key="1">
    <source>
        <dbReference type="EMBL" id="MFE1351848.1"/>
    </source>
</evidence>
<gene>
    <name evidence="1" type="ORF">ACFW6T_07655</name>
</gene>
<reference evidence="1 2" key="1">
    <citation type="submission" date="2024-09" db="EMBL/GenBank/DDBJ databases">
        <title>The Natural Products Discovery Center: Release of the First 8490 Sequenced Strains for Exploring Actinobacteria Biosynthetic Diversity.</title>
        <authorList>
            <person name="Kalkreuter E."/>
            <person name="Kautsar S.A."/>
            <person name="Yang D."/>
            <person name="Bader C.D."/>
            <person name="Teijaro C.N."/>
            <person name="Fluegel L."/>
            <person name="Davis C.M."/>
            <person name="Simpson J.R."/>
            <person name="Lauterbach L."/>
            <person name="Steele A.D."/>
            <person name="Gui C."/>
            <person name="Meng S."/>
            <person name="Li G."/>
            <person name="Viehrig K."/>
            <person name="Ye F."/>
            <person name="Su P."/>
            <person name="Kiefer A.F."/>
            <person name="Nichols A."/>
            <person name="Cepeda A.J."/>
            <person name="Yan W."/>
            <person name="Fan B."/>
            <person name="Jiang Y."/>
            <person name="Adhikari A."/>
            <person name="Zheng C.-J."/>
            <person name="Schuster L."/>
            <person name="Cowan T.M."/>
            <person name="Smanski M.J."/>
            <person name="Chevrette M.G."/>
            <person name="De Carvalho L.P.S."/>
            <person name="Shen B."/>
        </authorList>
    </citation>
    <scope>NUCLEOTIDE SEQUENCE [LARGE SCALE GENOMIC DNA]</scope>
    <source>
        <strain evidence="1 2">NPDC058753</strain>
    </source>
</reference>
<dbReference type="RefSeq" id="WP_380322516.1">
    <property type="nucleotide sequence ID" value="NZ_JBHYPW010000017.1"/>
</dbReference>
<proteinExistence type="predicted"/>
<organism evidence="1 2">
    <name type="scientific">Kitasatospora phosalacinea</name>
    <dbReference type="NCBI Taxonomy" id="2065"/>
    <lineage>
        <taxon>Bacteria</taxon>
        <taxon>Bacillati</taxon>
        <taxon>Actinomycetota</taxon>
        <taxon>Actinomycetes</taxon>
        <taxon>Kitasatosporales</taxon>
        <taxon>Streptomycetaceae</taxon>
        <taxon>Kitasatospora</taxon>
    </lineage>
</organism>
<sequence>MTTAPRAGALRLTEARTEFPLSVDVGPYLSKLYEHCPFLRPSVRRGMTGWTVYEIVPGSHRYAVEAELFHAGVQAAEWVRPLMARPFGTLACENVVLLGQCEGADHRELLAWPHWALKHLYAPVGVMFGKFAQGTAETDRQGRSIPPPPCSFLPVRAGVRPLDPKFLAGSPDLAAALAVSVDDGRDVFEYIPCEWKAVREWASSLPRPQQR</sequence>
<comment type="caution">
    <text evidence="1">The sequence shown here is derived from an EMBL/GenBank/DDBJ whole genome shotgun (WGS) entry which is preliminary data.</text>
</comment>
<dbReference type="EMBL" id="JBHYPX010000010">
    <property type="protein sequence ID" value="MFE1351848.1"/>
    <property type="molecule type" value="Genomic_DNA"/>
</dbReference>